<evidence type="ECO:0000313" key="4">
    <source>
        <dbReference type="EMBL" id="CAH1969894.1"/>
    </source>
</evidence>
<protein>
    <recommendedName>
        <fullName evidence="3">Tyr recombinase domain-containing protein</fullName>
    </recommendedName>
</protein>
<comment type="caution">
    <text evidence="4">The sequence shown here is derived from an EMBL/GenBank/DDBJ whole genome shotgun (WGS) entry which is preliminary data.</text>
</comment>
<feature type="region of interest" description="Disordered" evidence="2">
    <location>
        <begin position="29"/>
        <end position="60"/>
    </location>
</feature>
<name>A0A9P0P737_ACAOB</name>
<feature type="compositionally biased region" description="Low complexity" evidence="2">
    <location>
        <begin position="40"/>
        <end position="50"/>
    </location>
</feature>
<dbReference type="InterPro" id="IPR002104">
    <property type="entry name" value="Integrase_catalytic"/>
</dbReference>
<keyword evidence="1" id="KW-0233">DNA recombination</keyword>
<dbReference type="GO" id="GO:0006310">
    <property type="term" value="P:DNA recombination"/>
    <property type="evidence" value="ECO:0007669"/>
    <property type="project" value="UniProtKB-KW"/>
</dbReference>
<feature type="region of interest" description="Disordered" evidence="2">
    <location>
        <begin position="255"/>
        <end position="285"/>
    </location>
</feature>
<dbReference type="OrthoDB" id="6756251at2759"/>
<accession>A0A9P0P737</accession>
<dbReference type="InterPro" id="IPR013762">
    <property type="entry name" value="Integrase-like_cat_sf"/>
</dbReference>
<organism evidence="4 5">
    <name type="scientific">Acanthoscelides obtectus</name>
    <name type="common">Bean weevil</name>
    <name type="synonym">Bruchus obtectus</name>
    <dbReference type="NCBI Taxonomy" id="200917"/>
    <lineage>
        <taxon>Eukaryota</taxon>
        <taxon>Metazoa</taxon>
        <taxon>Ecdysozoa</taxon>
        <taxon>Arthropoda</taxon>
        <taxon>Hexapoda</taxon>
        <taxon>Insecta</taxon>
        <taxon>Pterygota</taxon>
        <taxon>Neoptera</taxon>
        <taxon>Endopterygota</taxon>
        <taxon>Coleoptera</taxon>
        <taxon>Polyphaga</taxon>
        <taxon>Cucujiformia</taxon>
        <taxon>Chrysomeloidea</taxon>
        <taxon>Chrysomelidae</taxon>
        <taxon>Bruchinae</taxon>
        <taxon>Bruchini</taxon>
        <taxon>Acanthoscelides</taxon>
    </lineage>
</organism>
<feature type="compositionally biased region" description="Basic and acidic residues" evidence="2">
    <location>
        <begin position="256"/>
        <end position="285"/>
    </location>
</feature>
<dbReference type="EMBL" id="CAKOFQ010006767">
    <property type="protein sequence ID" value="CAH1969894.1"/>
    <property type="molecule type" value="Genomic_DNA"/>
</dbReference>
<proteinExistence type="predicted"/>
<dbReference type="GO" id="GO:0015074">
    <property type="term" value="P:DNA integration"/>
    <property type="evidence" value="ECO:0007669"/>
    <property type="project" value="InterPro"/>
</dbReference>
<feature type="domain" description="Tyr recombinase" evidence="3">
    <location>
        <begin position="304"/>
        <end position="396"/>
    </location>
</feature>
<evidence type="ECO:0000259" key="3">
    <source>
        <dbReference type="Pfam" id="PF00589"/>
    </source>
</evidence>
<dbReference type="Gene3D" id="1.10.443.10">
    <property type="entry name" value="Intergrase catalytic core"/>
    <property type="match status" value="1"/>
</dbReference>
<feature type="compositionally biased region" description="Basic and acidic residues" evidence="2">
    <location>
        <begin position="29"/>
        <end position="39"/>
    </location>
</feature>
<dbReference type="InterPro" id="IPR011010">
    <property type="entry name" value="DNA_brk_join_enz"/>
</dbReference>
<dbReference type="PANTHER" id="PTHR35617:SF3">
    <property type="entry name" value="CORE-BINDING (CB) DOMAIN-CONTAINING PROTEIN"/>
    <property type="match status" value="1"/>
</dbReference>
<dbReference type="GO" id="GO:0003677">
    <property type="term" value="F:DNA binding"/>
    <property type="evidence" value="ECO:0007669"/>
    <property type="project" value="InterPro"/>
</dbReference>
<dbReference type="PANTHER" id="PTHR35617">
    <property type="entry name" value="PHAGE_INTEGRASE DOMAIN-CONTAINING PROTEIN"/>
    <property type="match status" value="1"/>
</dbReference>
<dbReference type="AlphaFoldDB" id="A0A9P0P737"/>
<evidence type="ECO:0000313" key="5">
    <source>
        <dbReference type="Proteomes" id="UP001152888"/>
    </source>
</evidence>
<evidence type="ECO:0000256" key="1">
    <source>
        <dbReference type="ARBA" id="ARBA00023172"/>
    </source>
</evidence>
<gene>
    <name evidence="4" type="ORF">ACAOBT_LOCUS8619</name>
</gene>
<dbReference type="SUPFAM" id="SSF56349">
    <property type="entry name" value="DNA breaking-rejoining enzymes"/>
    <property type="match status" value="1"/>
</dbReference>
<dbReference type="Pfam" id="PF00589">
    <property type="entry name" value="Phage_integrase"/>
    <property type="match status" value="1"/>
</dbReference>
<keyword evidence="5" id="KW-1185">Reference proteome</keyword>
<dbReference type="Proteomes" id="UP001152888">
    <property type="component" value="Unassembled WGS sequence"/>
</dbReference>
<reference evidence="4" key="1">
    <citation type="submission" date="2022-03" db="EMBL/GenBank/DDBJ databases">
        <authorList>
            <person name="Sayadi A."/>
        </authorList>
    </citation>
    <scope>NUCLEOTIDE SEQUENCE</scope>
</reference>
<evidence type="ECO:0000256" key="2">
    <source>
        <dbReference type="SAM" id="MobiDB-lite"/>
    </source>
</evidence>
<sequence length="419" mass="47417">MPKRRLSSQDKYGEIEKLKKQFRQMQEHLNKICESRESSDSSSAKCTSTSGLRPDSQDNVGNELHEEIVVRWDSLLKKRFTKDQREELMTKFKIPSNCKVLQPHQINNEVEPCLIKSLLEHDRFMRALQQQLAHGLSAVGAVMETMMPNKEQADTMKSLVEACQLFTDVHHGLSVHLRFKVIPHLNPECKRVVDNFEIDDFLFNTKFAETMKNKQAIKKAGTDFKKKTWHSNFIGPSGSAIPNNNKFKLPACATKRKNEREGEARREETIGTTEEVQKRPQEVRSPDITARTKVSNHAEHELCVASAIEDFIKRTKSFRNTEEILILTHKKPYPASPQTISRWIKKTLHLGGVDTSVFSAHSVRHAATSAALKAGVTIDVIKNTAGWTPASNTFFNFYNGPVEDPQTALANAIVQLGSK</sequence>